<evidence type="ECO:0000313" key="2">
    <source>
        <dbReference type="Proteomes" id="UP001226389"/>
    </source>
</evidence>
<accession>A0ABT9UEL9</accession>
<dbReference type="Pfam" id="PF13692">
    <property type="entry name" value="Glyco_trans_1_4"/>
    <property type="match status" value="1"/>
</dbReference>
<dbReference type="Gene3D" id="3.40.50.2000">
    <property type="entry name" value="Glycogen Phosphorylase B"/>
    <property type="match status" value="1"/>
</dbReference>
<evidence type="ECO:0000313" key="1">
    <source>
        <dbReference type="EMBL" id="MDQ0118080.1"/>
    </source>
</evidence>
<comment type="caution">
    <text evidence="1">The sequence shown here is derived from an EMBL/GenBank/DDBJ whole genome shotgun (WGS) entry which is preliminary data.</text>
</comment>
<keyword evidence="2" id="KW-1185">Reference proteome</keyword>
<dbReference type="PANTHER" id="PTHR12526">
    <property type="entry name" value="GLYCOSYLTRANSFERASE"/>
    <property type="match status" value="1"/>
</dbReference>
<gene>
    <name evidence="1" type="ORF">J2T22_001257</name>
</gene>
<dbReference type="SUPFAM" id="SSF53756">
    <property type="entry name" value="UDP-Glycosyltransferase/glycogen phosphorylase"/>
    <property type="match status" value="1"/>
</dbReference>
<name>A0ABT9UEL9_9MICC</name>
<sequence>MVMRIYTIARSVHLERLKDFSTGHLYFLKKSYDFHAAPNGANWTQCSSVFSLLIKVFSARGETIEINEPLSISSWPVTVAIVSVNRFLRLVSPKPNRIVSYAIENMDVSLALASKLRIPRRLSRALVRLFAGYIHGGLHRVAFGTLGASENYGALLSPRVLSIPESELFLALPNPCECAKTTRVSSSRKFVFLGSLERRKGFRLLCEAWTKNAISGRDAGCLTVLGKGVMQPIALQLASKWPSQVAVEIDPARSRIHATLRDSDIMVLMSQAEPRWREQVGLPILEALAHGLHVVTTDESGLAPWLRANGHTVLRSSCDADELAETLVALSTTPVSPATILGSLPQLDQRVAADEWLCA</sequence>
<dbReference type="Proteomes" id="UP001226389">
    <property type="component" value="Unassembled WGS sequence"/>
</dbReference>
<dbReference type="EMBL" id="JAUSSY010000004">
    <property type="protein sequence ID" value="MDQ0118080.1"/>
    <property type="molecule type" value="Genomic_DNA"/>
</dbReference>
<organism evidence="1 2">
    <name type="scientific">Pseudarthrobacter defluvii</name>
    <dbReference type="NCBI Taxonomy" id="410837"/>
    <lineage>
        <taxon>Bacteria</taxon>
        <taxon>Bacillati</taxon>
        <taxon>Actinomycetota</taxon>
        <taxon>Actinomycetes</taxon>
        <taxon>Micrococcales</taxon>
        <taxon>Micrococcaceae</taxon>
        <taxon>Pseudarthrobacter</taxon>
    </lineage>
</organism>
<protein>
    <submittedName>
        <fullName evidence="1">Glycosyltransferase involved in cell wall biosynthesis</fullName>
    </submittedName>
</protein>
<proteinExistence type="predicted"/>
<reference evidence="1 2" key="1">
    <citation type="submission" date="2023-07" db="EMBL/GenBank/DDBJ databases">
        <title>Sorghum-associated microbial communities from plants grown in Nebraska, USA.</title>
        <authorList>
            <person name="Schachtman D."/>
        </authorList>
    </citation>
    <scope>NUCLEOTIDE SEQUENCE [LARGE SCALE GENOMIC DNA]</scope>
    <source>
        <strain evidence="1 2">DS994</strain>
    </source>
</reference>